<dbReference type="Proteomes" id="UP000219452">
    <property type="component" value="Unassembled WGS sequence"/>
</dbReference>
<evidence type="ECO:0008006" key="3">
    <source>
        <dbReference type="Google" id="ProtNLM"/>
    </source>
</evidence>
<reference evidence="2" key="1">
    <citation type="submission" date="2017-09" db="EMBL/GenBank/DDBJ databases">
        <authorList>
            <person name="Varghese N."/>
            <person name="Submissions S."/>
        </authorList>
    </citation>
    <scope>NUCLEOTIDE SEQUENCE [LARGE SCALE GENOMIC DNA]</scope>
    <source>
        <strain evidence="2">DSM 29961</strain>
    </source>
</reference>
<evidence type="ECO:0000313" key="2">
    <source>
        <dbReference type="Proteomes" id="UP000219452"/>
    </source>
</evidence>
<dbReference type="AlphaFoldDB" id="A0A286G9M1"/>
<organism evidence="1 2">
    <name type="scientific">Spirosoma fluviale</name>
    <dbReference type="NCBI Taxonomy" id="1597977"/>
    <lineage>
        <taxon>Bacteria</taxon>
        <taxon>Pseudomonadati</taxon>
        <taxon>Bacteroidota</taxon>
        <taxon>Cytophagia</taxon>
        <taxon>Cytophagales</taxon>
        <taxon>Cytophagaceae</taxon>
        <taxon>Spirosoma</taxon>
    </lineage>
</organism>
<dbReference type="InterPro" id="IPR048031">
    <property type="entry name" value="ScyD/ScyE-like"/>
</dbReference>
<evidence type="ECO:0000313" key="1">
    <source>
        <dbReference type="EMBL" id="SOD92201.1"/>
    </source>
</evidence>
<proteinExistence type="predicted"/>
<dbReference type="RefSeq" id="WP_097127508.1">
    <property type="nucleotide sequence ID" value="NZ_OCNH01000003.1"/>
</dbReference>
<dbReference type="SUPFAM" id="SSF101898">
    <property type="entry name" value="NHL repeat"/>
    <property type="match status" value="1"/>
</dbReference>
<sequence>MKNKSQLLGSRTRLCSQCTALSLVLVILFGMVGCQALLDHRDPSQITAFASGLVAPLGVETDAKGQVWVTQAGSGTANDGQLAMITPQGKVWPVVTGFTSQVSPEGAVFGLNHLLLQGTTLYMVHGVEGRLYTFDVMSFQPGNPPVSAQSLAYEAVGDWVKAYSFVDDTNETDLFNLTIGPGGDLFIVDAAANAIIRRNATTHALSVFATIPPIITAGTDTLEAVPTGIVFDGQRFLVSNFTGYPYPGGRATIYQYDLQGNESTYQTGLSTLTDIELDENGLPVVLEYGTWIGQGFLDNSGTIMRSTTQGNTRLLGGLNYPNSIKRSGSNTYYIAQTFEGTIQRVTL</sequence>
<accession>A0A286G9M1</accession>
<name>A0A286G9M1_9BACT</name>
<dbReference type="Gene3D" id="2.120.10.30">
    <property type="entry name" value="TolB, C-terminal domain"/>
    <property type="match status" value="1"/>
</dbReference>
<dbReference type="InterPro" id="IPR011042">
    <property type="entry name" value="6-blade_b-propeller_TolB-like"/>
</dbReference>
<dbReference type="OrthoDB" id="928769at2"/>
<protein>
    <recommendedName>
        <fullName evidence="3">ScyD/ScyE family protein</fullName>
    </recommendedName>
</protein>
<keyword evidence="2" id="KW-1185">Reference proteome</keyword>
<dbReference type="PROSITE" id="PS51257">
    <property type="entry name" value="PROKAR_LIPOPROTEIN"/>
    <property type="match status" value="1"/>
</dbReference>
<dbReference type="EMBL" id="OCNH01000003">
    <property type="protein sequence ID" value="SOD92201.1"/>
    <property type="molecule type" value="Genomic_DNA"/>
</dbReference>
<dbReference type="NCBIfam" id="NF033206">
    <property type="entry name" value="ScyE_fam"/>
    <property type="match status" value="1"/>
</dbReference>
<gene>
    <name evidence="1" type="ORF">SAMN06269250_3854</name>
</gene>